<name>A0A6N6RMU9_9FLAO</name>
<reference evidence="2 3" key="1">
    <citation type="submission" date="2019-09" db="EMBL/GenBank/DDBJ databases">
        <title>Genomes of family Cryomorphaceae.</title>
        <authorList>
            <person name="Bowman J.P."/>
        </authorList>
    </citation>
    <scope>NUCLEOTIDE SEQUENCE [LARGE SCALE GENOMIC DNA]</scope>
    <source>
        <strain evidence="2 3">LMG 25704</strain>
    </source>
</reference>
<protein>
    <submittedName>
        <fullName evidence="2">DUF368 domain-containing protein</fullName>
    </submittedName>
</protein>
<accession>A0A6N6RMU9</accession>
<dbReference type="OrthoDB" id="9793746at2"/>
<feature type="transmembrane region" description="Helical" evidence="1">
    <location>
        <begin position="217"/>
        <end position="237"/>
    </location>
</feature>
<dbReference type="Pfam" id="PF04018">
    <property type="entry name" value="VCA0040-like"/>
    <property type="match status" value="1"/>
</dbReference>
<feature type="transmembrane region" description="Helical" evidence="1">
    <location>
        <begin position="189"/>
        <end position="210"/>
    </location>
</feature>
<feature type="transmembrane region" description="Helical" evidence="1">
    <location>
        <begin position="290"/>
        <end position="307"/>
    </location>
</feature>
<feature type="transmembrane region" description="Helical" evidence="1">
    <location>
        <begin position="146"/>
        <end position="177"/>
    </location>
</feature>
<dbReference type="Proteomes" id="UP000468650">
    <property type="component" value="Unassembled WGS sequence"/>
</dbReference>
<feature type="transmembrane region" description="Helical" evidence="1">
    <location>
        <begin position="92"/>
        <end position="110"/>
    </location>
</feature>
<dbReference type="InterPro" id="IPR007163">
    <property type="entry name" value="VCA0040-like"/>
</dbReference>
<dbReference type="PANTHER" id="PTHR37308:SF1">
    <property type="entry name" value="POLYPRENYL-PHOSPHATE TRANSPORTER"/>
    <property type="match status" value="1"/>
</dbReference>
<feature type="transmembrane region" description="Helical" evidence="1">
    <location>
        <begin position="60"/>
        <end position="80"/>
    </location>
</feature>
<proteinExistence type="predicted"/>
<keyword evidence="3" id="KW-1185">Reference proteome</keyword>
<evidence type="ECO:0000313" key="2">
    <source>
        <dbReference type="EMBL" id="KAB2814895.1"/>
    </source>
</evidence>
<evidence type="ECO:0000313" key="3">
    <source>
        <dbReference type="Proteomes" id="UP000468650"/>
    </source>
</evidence>
<keyword evidence="1" id="KW-0472">Membrane</keyword>
<dbReference type="AlphaFoldDB" id="A0A6N6RMU9"/>
<comment type="caution">
    <text evidence="2">The sequence shown here is derived from an EMBL/GenBank/DDBJ whole genome shotgun (WGS) entry which is preliminary data.</text>
</comment>
<feature type="transmembrane region" description="Helical" evidence="1">
    <location>
        <begin position="116"/>
        <end position="134"/>
    </location>
</feature>
<keyword evidence="1" id="KW-0812">Transmembrane</keyword>
<sequence>MITLKGLAMGAADVVPGVSGGTIAFITGIYEELIESINRVNLEALRTLKKDGLKAAWDYINGWFFVSLFVGIGISIASLAKGISWLLVNEPVLLWSFFFGLVFASIFFVGKQVKKWGLPPVVSFILGAVIAYWITILPASGANSALWYILLSGSIAICAMILPGISGSFILVLLGSYAVVLEAIHERNLVIIAVFGVGAVVGLLSFARVLKVMFAKYHDLTIALLSGFLLGSLNKIWPWKRVDEVMVKHAGEVDEEIVNVVERTVLPSDFTTPEVLNGEVVGQVTADPQLWMAIGLAVGGAILIFALEKFGSSSEVNPE</sequence>
<gene>
    <name evidence="2" type="ORF">F8C67_00105</name>
</gene>
<dbReference type="EMBL" id="WBVO01000001">
    <property type="protein sequence ID" value="KAB2814895.1"/>
    <property type="molecule type" value="Genomic_DNA"/>
</dbReference>
<organism evidence="2 3">
    <name type="scientific">Phaeocystidibacter luteus</name>
    <dbReference type="NCBI Taxonomy" id="911197"/>
    <lineage>
        <taxon>Bacteria</taxon>
        <taxon>Pseudomonadati</taxon>
        <taxon>Bacteroidota</taxon>
        <taxon>Flavobacteriia</taxon>
        <taxon>Flavobacteriales</taxon>
        <taxon>Phaeocystidibacteraceae</taxon>
        <taxon>Phaeocystidibacter</taxon>
    </lineage>
</organism>
<keyword evidence="1" id="KW-1133">Transmembrane helix</keyword>
<evidence type="ECO:0000256" key="1">
    <source>
        <dbReference type="SAM" id="Phobius"/>
    </source>
</evidence>
<dbReference type="PANTHER" id="PTHR37308">
    <property type="entry name" value="INTEGRAL MEMBRANE PROTEIN"/>
    <property type="match status" value="1"/>
</dbReference>